<evidence type="ECO:0000256" key="1">
    <source>
        <dbReference type="ARBA" id="ARBA00023002"/>
    </source>
</evidence>
<dbReference type="InterPro" id="IPR020471">
    <property type="entry name" value="AKR"/>
</dbReference>
<keyword evidence="4" id="KW-1185">Reference proteome</keyword>
<evidence type="ECO:0000313" key="3">
    <source>
        <dbReference type="EMBL" id="MFC5501199.1"/>
    </source>
</evidence>
<organism evidence="3 4">
    <name type="scientific">Lysinimonas soli</name>
    <dbReference type="NCBI Taxonomy" id="1074233"/>
    <lineage>
        <taxon>Bacteria</taxon>
        <taxon>Bacillati</taxon>
        <taxon>Actinomycetota</taxon>
        <taxon>Actinomycetes</taxon>
        <taxon>Micrococcales</taxon>
        <taxon>Microbacteriaceae</taxon>
        <taxon>Lysinimonas</taxon>
    </lineage>
</organism>
<protein>
    <submittedName>
        <fullName evidence="3">Aldo/keto reductase</fullName>
    </submittedName>
</protein>
<dbReference type="PANTHER" id="PTHR43364:SF4">
    <property type="entry name" value="NAD(P)-LINKED OXIDOREDUCTASE SUPERFAMILY PROTEIN"/>
    <property type="match status" value="1"/>
</dbReference>
<dbReference type="PRINTS" id="PR00069">
    <property type="entry name" value="ALDKETRDTASE"/>
</dbReference>
<evidence type="ECO:0000313" key="4">
    <source>
        <dbReference type="Proteomes" id="UP001596039"/>
    </source>
</evidence>
<dbReference type="Gene3D" id="3.20.20.100">
    <property type="entry name" value="NADP-dependent oxidoreductase domain"/>
    <property type="match status" value="1"/>
</dbReference>
<dbReference type="EMBL" id="JBHSMG010000001">
    <property type="protein sequence ID" value="MFC5501199.1"/>
    <property type="molecule type" value="Genomic_DNA"/>
</dbReference>
<dbReference type="SUPFAM" id="SSF51430">
    <property type="entry name" value="NAD(P)-linked oxidoreductase"/>
    <property type="match status" value="1"/>
</dbReference>
<feature type="domain" description="NADP-dependent oxidoreductase" evidence="2">
    <location>
        <begin position="16"/>
        <end position="298"/>
    </location>
</feature>
<comment type="caution">
    <text evidence="3">The sequence shown here is derived from an EMBL/GenBank/DDBJ whole genome shotgun (WGS) entry which is preliminary data.</text>
</comment>
<reference evidence="4" key="1">
    <citation type="journal article" date="2019" name="Int. J. Syst. Evol. Microbiol.">
        <title>The Global Catalogue of Microorganisms (GCM) 10K type strain sequencing project: providing services to taxonomists for standard genome sequencing and annotation.</title>
        <authorList>
            <consortium name="The Broad Institute Genomics Platform"/>
            <consortium name="The Broad Institute Genome Sequencing Center for Infectious Disease"/>
            <person name="Wu L."/>
            <person name="Ma J."/>
        </authorList>
    </citation>
    <scope>NUCLEOTIDE SEQUENCE [LARGE SCALE GENOMIC DNA]</scope>
    <source>
        <strain evidence="4">CGMCC 4.6997</strain>
    </source>
</reference>
<evidence type="ECO:0000259" key="2">
    <source>
        <dbReference type="Pfam" id="PF00248"/>
    </source>
</evidence>
<dbReference type="InterPro" id="IPR023210">
    <property type="entry name" value="NADP_OxRdtase_dom"/>
</dbReference>
<name>A0ABW0NN73_9MICO</name>
<keyword evidence="1" id="KW-0560">Oxidoreductase</keyword>
<dbReference type="PANTHER" id="PTHR43364">
    <property type="entry name" value="NADH-SPECIFIC METHYLGLYOXAL REDUCTASE-RELATED"/>
    <property type="match status" value="1"/>
</dbReference>
<sequence length="317" mass="34044">METRQLGPSPLTVSVVGLGCNNFGRPMTASESKEGTRAVVDAAIEAGVTFFDTADIYGAEYGLSETRLGEVLGRNRDRIVLATKFGHTQVPSPIPGRKGSRAYIRTAVEGSLTRLKTDHIDLYQQHTPDPSVPIDETLGALDELVREGKVVAIGNSNFDAAQLAEADAAAERLGTARFVSAQNEYNLLARGVEEDVLPAVRSAGLGFLPFFPLAVGLFTGKFTRTERPADTRIMRSRPQVVEDAPWDAMEAYAAFCRDHGISMLEATFGWLLSRAGLTSVIAGATTAQQVTQNASAGNGWRPTPAEAEVIEGFFPRS</sequence>
<dbReference type="InterPro" id="IPR036812">
    <property type="entry name" value="NAD(P)_OxRdtase_dom_sf"/>
</dbReference>
<dbReference type="PROSITE" id="PS51257">
    <property type="entry name" value="PROKAR_LIPOPROTEIN"/>
    <property type="match status" value="1"/>
</dbReference>
<proteinExistence type="predicted"/>
<dbReference type="Pfam" id="PF00248">
    <property type="entry name" value="Aldo_ket_red"/>
    <property type="match status" value="1"/>
</dbReference>
<accession>A0ABW0NN73</accession>
<dbReference type="InterPro" id="IPR050523">
    <property type="entry name" value="AKR_Detox_Biosynth"/>
</dbReference>
<gene>
    <name evidence="3" type="ORF">ACFPJ4_02980</name>
</gene>
<dbReference type="RefSeq" id="WP_386738799.1">
    <property type="nucleotide sequence ID" value="NZ_JBHSMG010000001.1"/>
</dbReference>
<dbReference type="Proteomes" id="UP001596039">
    <property type="component" value="Unassembled WGS sequence"/>
</dbReference>